<accession>J9DS22</accession>
<evidence type="ECO:0000313" key="1">
    <source>
        <dbReference type="EMBL" id="EJW05375.1"/>
    </source>
</evidence>
<organism evidence="1 2">
    <name type="scientific">Edhazardia aedis (strain USNM 41457)</name>
    <name type="common">Microsporidian parasite</name>
    <dbReference type="NCBI Taxonomy" id="1003232"/>
    <lineage>
        <taxon>Eukaryota</taxon>
        <taxon>Fungi</taxon>
        <taxon>Fungi incertae sedis</taxon>
        <taxon>Microsporidia</taxon>
        <taxon>Edhazardia</taxon>
    </lineage>
</organism>
<reference evidence="1 2" key="1">
    <citation type="submission" date="2011-08" db="EMBL/GenBank/DDBJ databases">
        <authorList>
            <person name="Liu Z.J."/>
            <person name="Shi F.L."/>
            <person name="Lu J.Q."/>
            <person name="Li M."/>
            <person name="Wang Z.L."/>
        </authorList>
    </citation>
    <scope>NUCLEOTIDE SEQUENCE [LARGE SCALE GENOMIC DNA]</scope>
    <source>
        <strain evidence="1 2">USNM 41457</strain>
    </source>
</reference>
<evidence type="ECO:0000313" key="2">
    <source>
        <dbReference type="Proteomes" id="UP000003163"/>
    </source>
</evidence>
<name>J9DS22_EDHAE</name>
<comment type="caution">
    <text evidence="1">The sequence shown here is derived from an EMBL/GenBank/DDBJ whole genome shotgun (WGS) entry which is preliminary data.</text>
</comment>
<dbReference type="HOGENOM" id="CLU_1488989_0_0_1"/>
<dbReference type="InParanoid" id="J9DS22"/>
<dbReference type="AlphaFoldDB" id="J9DS22"/>
<proteinExistence type="predicted"/>
<protein>
    <submittedName>
        <fullName evidence="1">Uncharacterized protein</fullName>
    </submittedName>
</protein>
<gene>
    <name evidence="1" type="ORF">EDEG_00601</name>
</gene>
<dbReference type="Proteomes" id="UP000003163">
    <property type="component" value="Unassembled WGS sequence"/>
</dbReference>
<dbReference type="VEuPathDB" id="MicrosporidiaDB:EDEG_00601"/>
<dbReference type="EMBL" id="AFBI03000007">
    <property type="protein sequence ID" value="EJW05375.1"/>
    <property type="molecule type" value="Genomic_DNA"/>
</dbReference>
<keyword evidence="2" id="KW-1185">Reference proteome</keyword>
<sequence>MNALIRFWIFVFLRQNYKLTKNSIPIKSIDGYINSKLACDVSTKQSYIGFWFFYSLSKEYQNISKKIDESTQNQPQFCQKIANRRIEVNFKQIQNNLKFESTRKYFNHTVLKFLSNIISKDAEGNLAANDNSFDIKLEKIKYTSLDFFCRNKKYLKNEKKSIKVFYLFYNVDLFKKTKNWR</sequence>
<reference evidence="2" key="2">
    <citation type="submission" date="2015-07" db="EMBL/GenBank/DDBJ databases">
        <title>Contrasting host-pathogen interactions and genome evolution in two generalist and specialist microsporidian pathogens of mosquitoes.</title>
        <authorList>
            <consortium name="The Broad Institute Genomics Platform"/>
            <consortium name="The Broad Institute Genome Sequencing Center for Infectious Disease"/>
            <person name="Cuomo C.A."/>
            <person name="Sanscrainte N.D."/>
            <person name="Goldberg J.M."/>
            <person name="Heiman D."/>
            <person name="Young S."/>
            <person name="Zeng Q."/>
            <person name="Becnel J.J."/>
            <person name="Birren B.W."/>
        </authorList>
    </citation>
    <scope>NUCLEOTIDE SEQUENCE [LARGE SCALE GENOMIC DNA]</scope>
    <source>
        <strain evidence="2">USNM 41457</strain>
    </source>
</reference>